<dbReference type="AlphaFoldDB" id="A0A815PHG4"/>
<dbReference type="InterPro" id="IPR038765">
    <property type="entry name" value="Papain-like_cys_pep_sf"/>
</dbReference>
<dbReference type="Pfam" id="PF01841">
    <property type="entry name" value="Transglut_core"/>
    <property type="match status" value="1"/>
</dbReference>
<dbReference type="OrthoDB" id="6129702at2759"/>
<dbReference type="InterPro" id="IPR002931">
    <property type="entry name" value="Transglutaminase-like"/>
</dbReference>
<accession>A0A815PHG4</accession>
<feature type="region of interest" description="Disordered" evidence="1">
    <location>
        <begin position="1"/>
        <end position="21"/>
    </location>
</feature>
<evidence type="ECO:0000256" key="1">
    <source>
        <dbReference type="SAM" id="MobiDB-lite"/>
    </source>
</evidence>
<protein>
    <recommendedName>
        <fullName evidence="2">Transglutaminase-like domain-containing protein</fullName>
    </recommendedName>
</protein>
<proteinExistence type="predicted"/>
<reference evidence="3" key="1">
    <citation type="submission" date="2021-02" db="EMBL/GenBank/DDBJ databases">
        <authorList>
            <person name="Nowell W R."/>
        </authorList>
    </citation>
    <scope>NUCLEOTIDE SEQUENCE</scope>
</reference>
<dbReference type="EMBL" id="CAJNON010001291">
    <property type="protein sequence ID" value="CAF1448973.1"/>
    <property type="molecule type" value="Genomic_DNA"/>
</dbReference>
<dbReference type="InterPro" id="IPR056564">
    <property type="entry name" value="Ig-like_KY"/>
</dbReference>
<feature type="domain" description="Transglutaminase-like" evidence="2">
    <location>
        <begin position="132"/>
        <end position="200"/>
    </location>
</feature>
<dbReference type="SUPFAM" id="SSF54001">
    <property type="entry name" value="Cysteine proteinases"/>
    <property type="match status" value="1"/>
</dbReference>
<evidence type="ECO:0000313" key="3">
    <source>
        <dbReference type="EMBL" id="CAF1448973.1"/>
    </source>
</evidence>
<name>A0A815PHG4_9BILA</name>
<dbReference type="Proteomes" id="UP000663891">
    <property type="component" value="Unassembled WGS sequence"/>
</dbReference>
<dbReference type="SMART" id="SM00460">
    <property type="entry name" value="TGc"/>
    <property type="match status" value="1"/>
</dbReference>
<dbReference type="Proteomes" id="UP000663881">
    <property type="component" value="Unassembled WGS sequence"/>
</dbReference>
<dbReference type="Gene3D" id="3.10.620.30">
    <property type="match status" value="1"/>
</dbReference>
<evidence type="ECO:0000259" key="2">
    <source>
        <dbReference type="SMART" id="SM00460"/>
    </source>
</evidence>
<evidence type="ECO:0000313" key="4">
    <source>
        <dbReference type="EMBL" id="CAF3689563.1"/>
    </source>
</evidence>
<comment type="caution">
    <text evidence="3">The sequence shown here is derived from an EMBL/GenBank/DDBJ whole genome shotgun (WGS) entry which is preliminary data.</text>
</comment>
<organism evidence="3 5">
    <name type="scientific">Adineta steineri</name>
    <dbReference type="NCBI Taxonomy" id="433720"/>
    <lineage>
        <taxon>Eukaryota</taxon>
        <taxon>Metazoa</taxon>
        <taxon>Spiralia</taxon>
        <taxon>Gnathifera</taxon>
        <taxon>Rotifera</taxon>
        <taxon>Eurotatoria</taxon>
        <taxon>Bdelloidea</taxon>
        <taxon>Adinetida</taxon>
        <taxon>Adinetidae</taxon>
        <taxon>Adineta</taxon>
    </lineage>
</organism>
<dbReference type="GO" id="GO:0005737">
    <property type="term" value="C:cytoplasm"/>
    <property type="evidence" value="ECO:0007669"/>
    <property type="project" value="TreeGrafter"/>
</dbReference>
<dbReference type="InterPro" id="IPR052557">
    <property type="entry name" value="CAP/Cytokinesis_protein"/>
</dbReference>
<gene>
    <name evidence="4" type="ORF">OKA104_LOCUS11704</name>
    <name evidence="3" type="ORF">VCS650_LOCUS39354</name>
</gene>
<evidence type="ECO:0000313" key="5">
    <source>
        <dbReference type="Proteomes" id="UP000663891"/>
    </source>
</evidence>
<sequence length="579" mass="66846">MSFRQSNIVHPVNKTKKQEAEDEDSTIDDIIISKFLNVKDRINIEVADSQAFSNSLIQQRQQVVNNTSYRRTIESWKPNSLQQLVQMIKSLSRGKPIIDQHWIIFYWIACNIEYDTVALFTKTFGNQTAEGVFQIKKGVCAGYANIYKYLCDQLQISCELVGGYSKEYAFYKREDAPTETSHAWNAVEIDGHWYLIDTTWGAGPFNDKKVFEHQLNSYYFLPRPNEMIYHHFPDDQKWQLLKRSIEKDEYMQMPKVHPSYFELNLELVHPCNQAHVDFLPDRPYALVLIRAPSDVQLMADLKLNGKEIEGADRVIFDRQKQIYCCYFAPTNIGKYKITVYGKRGHSQDGVHRSALELIMNVKKIPVSHISYPYTWPCFHDLGLKVIAPKHSANAVWNDDTSYAEVLMQAPGDVQLSCDIQYNDVIIENGSLAQFNNEKKLWQLLFAPEHTGQCELIVYGKRTSGTESSSMPVVMFNLNVTELRHPMKFPTTYTPFERTKCQIYTPLDGILKKGSVIPVHCVIPNALDVRLDVDFKRIANEGYADSILQRRITVGSKEIIIYAKYEQESDYTRLAKYTVE</sequence>
<dbReference type="Pfam" id="PF23265">
    <property type="entry name" value="Ig-like_KY"/>
    <property type="match status" value="2"/>
</dbReference>
<dbReference type="EMBL" id="CAJOAY010000547">
    <property type="protein sequence ID" value="CAF3689563.1"/>
    <property type="molecule type" value="Genomic_DNA"/>
</dbReference>
<dbReference type="PANTHER" id="PTHR46333:SF2">
    <property type="entry name" value="CYTOKINESIS PROTEIN 3"/>
    <property type="match status" value="1"/>
</dbReference>
<dbReference type="PANTHER" id="PTHR46333">
    <property type="entry name" value="CYTOKINESIS PROTEIN 3"/>
    <property type="match status" value="1"/>
</dbReference>